<keyword evidence="1" id="KW-0808">Transferase</keyword>
<comment type="function">
    <text evidence="1">Telomerase is a ribonucleoprotein enzyme essential for the replication of chromosome termini in most eukaryotes. It elongates telomeres. It is a reverse transcriptase that adds simple sequence repeats to chromosome ends by copying a template sequence within the RNA component of the enzyme.</text>
</comment>
<protein>
    <recommendedName>
        <fullName evidence="1">Telomerase reverse transcriptase</fullName>
        <ecNumber evidence="1">2.7.7.49</ecNumber>
    </recommendedName>
    <alternativeName>
        <fullName evidence="1">Telomerase catalytic subunit</fullName>
    </alternativeName>
</protein>
<dbReference type="Proteomes" id="UP000694941">
    <property type="component" value="Unplaced"/>
</dbReference>
<dbReference type="CDD" id="cd01648">
    <property type="entry name" value="TERT"/>
    <property type="match status" value="1"/>
</dbReference>
<evidence type="ECO:0000259" key="2">
    <source>
        <dbReference type="PROSITE" id="PS50878"/>
    </source>
</evidence>
<dbReference type="InterPro" id="IPR049139">
    <property type="entry name" value="TERT_C"/>
</dbReference>
<dbReference type="GeneID" id="106465850"/>
<keyword evidence="1" id="KW-0479">Metal-binding</keyword>
<name>A0ABM1T0V5_LIMPO</name>
<comment type="similarity">
    <text evidence="1">Belongs to the reverse transcriptase family. Telomerase subfamily.</text>
</comment>
<feature type="domain" description="Reverse transcriptase" evidence="2">
    <location>
        <begin position="80"/>
        <end position="396"/>
    </location>
</feature>
<keyword evidence="3" id="KW-1185">Reference proteome</keyword>
<dbReference type="Pfam" id="PF21399">
    <property type="entry name" value="TERT_C"/>
    <property type="match status" value="1"/>
</dbReference>
<dbReference type="PANTHER" id="PTHR12066">
    <property type="entry name" value="TELOMERASE REVERSE TRANSCRIPTASE"/>
    <property type="match status" value="1"/>
</dbReference>
<keyword evidence="1" id="KW-0695">RNA-directed DNA polymerase</keyword>
<dbReference type="PRINTS" id="PR01365">
    <property type="entry name" value="TELOMERASERT"/>
</dbReference>
<dbReference type="Gene3D" id="3.30.70.2630">
    <property type="match status" value="2"/>
</dbReference>
<reference evidence="4" key="1">
    <citation type="submission" date="2025-08" db="UniProtKB">
        <authorList>
            <consortium name="RefSeq"/>
        </authorList>
    </citation>
    <scope>IDENTIFICATION</scope>
    <source>
        <tissue evidence="4">Muscle</tissue>
    </source>
</reference>
<dbReference type="SUPFAM" id="SSF56672">
    <property type="entry name" value="DNA/RNA polymerases"/>
    <property type="match status" value="1"/>
</dbReference>
<dbReference type="Pfam" id="PF00078">
    <property type="entry name" value="RVT_1"/>
    <property type="match status" value="1"/>
</dbReference>
<dbReference type="EC" id="2.7.7.49" evidence="1"/>
<sequence>MLISSGKDDKLYLFNILHGIKVSECIWWKVIPYSPTQIKLLENMVGWIITFLLHLLEKIQMLGFNELDRNGSIVHISEPEVTRLCAEGKSLGTNTIRLLPKACSLRPILNMGSKSVVGRTGDYQKSVKNLASIFQHITTRERHLLGDGKLNMKEVYIAWREFIRRKRQKEDKRQLFFVNIDLQDCFGSMKHDLLLEIVKKVLKQNGEMGHRIRKYCILHPKGGTVRARFVRRATNLCEKLPQHMLKDCKELRNCVVVDQGYDEFLSHAAQIQLLEAYINNCFIKTGKCYYHLCKGISQGGALSSILCNLYLAELEQQYIHSSVNFEEDLLMRIVDDYLFVTPDLERANTFVEIFSKGIPEYNCTMNAKKVVVNFQSRTEAKCLQDDEPLRWVGLEIDTRNLDIRLDYKRYEGICASYTMSIDHKNIGQVLKTKIPTLTVLHCTSLILDTELNKDKTVIKNILEKFLLSAYRFHALVMKCPVNRRLQNPQFLLGVILDTSYTLFQRIKTYIKSLNMTFNLSRREIEWICLKAFQIKFSTKKALYKPLLTPLRKLICWKKPKIDKEKLTQCHRMFSQYPTESFRLIHERP</sequence>
<dbReference type="Gene3D" id="1.10.10.2210">
    <property type="match status" value="2"/>
</dbReference>
<accession>A0ABM1T0V5</accession>
<keyword evidence="1" id="KW-0548">Nucleotidyltransferase</keyword>
<dbReference type="Gene3D" id="1.10.357.90">
    <property type="match status" value="1"/>
</dbReference>
<comment type="subcellular location">
    <subcellularLocation>
        <location evidence="1">Nucleus</location>
    </subcellularLocation>
    <subcellularLocation>
        <location evidence="1">Chromosome</location>
        <location evidence="1">Telomere</location>
    </subcellularLocation>
</comment>
<evidence type="ECO:0000313" key="3">
    <source>
        <dbReference type="Proteomes" id="UP000694941"/>
    </source>
</evidence>
<evidence type="ECO:0000313" key="4">
    <source>
        <dbReference type="RefSeq" id="XP_022249511.1"/>
    </source>
</evidence>
<keyword evidence="1" id="KW-0460">Magnesium</keyword>
<keyword evidence="1" id="KW-0158">Chromosome</keyword>
<dbReference type="InterPro" id="IPR003545">
    <property type="entry name" value="Telomerase_RT"/>
</dbReference>
<comment type="catalytic activity">
    <reaction evidence="1">
        <text>DNA(n) + a 2'-deoxyribonucleoside 5'-triphosphate = DNA(n+1) + diphosphate</text>
        <dbReference type="Rhea" id="RHEA:22508"/>
        <dbReference type="Rhea" id="RHEA-COMP:17339"/>
        <dbReference type="Rhea" id="RHEA-COMP:17340"/>
        <dbReference type="ChEBI" id="CHEBI:33019"/>
        <dbReference type="ChEBI" id="CHEBI:61560"/>
        <dbReference type="ChEBI" id="CHEBI:173112"/>
        <dbReference type="EC" id="2.7.7.49"/>
    </reaction>
</comment>
<dbReference type="Gene3D" id="3.10.10.20">
    <property type="match status" value="2"/>
</dbReference>
<dbReference type="InterPro" id="IPR043502">
    <property type="entry name" value="DNA/RNA_pol_sf"/>
</dbReference>
<gene>
    <name evidence="4" type="primary">LOC106465850</name>
</gene>
<dbReference type="InterPro" id="IPR000477">
    <property type="entry name" value="RT_dom"/>
</dbReference>
<dbReference type="RefSeq" id="XP_022249511.1">
    <property type="nucleotide sequence ID" value="XM_022393803.1"/>
</dbReference>
<proteinExistence type="inferred from homology"/>
<keyword evidence="1" id="KW-0779">Telomere</keyword>
<dbReference type="PROSITE" id="PS50878">
    <property type="entry name" value="RT_POL"/>
    <property type="match status" value="1"/>
</dbReference>
<organism evidence="3 4">
    <name type="scientific">Limulus polyphemus</name>
    <name type="common">Atlantic horseshoe crab</name>
    <dbReference type="NCBI Taxonomy" id="6850"/>
    <lineage>
        <taxon>Eukaryota</taxon>
        <taxon>Metazoa</taxon>
        <taxon>Ecdysozoa</taxon>
        <taxon>Arthropoda</taxon>
        <taxon>Chelicerata</taxon>
        <taxon>Merostomata</taxon>
        <taxon>Xiphosura</taxon>
        <taxon>Limulidae</taxon>
        <taxon>Limulus</taxon>
    </lineage>
</organism>
<evidence type="ECO:0000256" key="1">
    <source>
        <dbReference type="RuleBase" id="RU365061"/>
    </source>
</evidence>
<dbReference type="PANTHER" id="PTHR12066:SF0">
    <property type="entry name" value="TELOMERASE REVERSE TRANSCRIPTASE"/>
    <property type="match status" value="1"/>
</dbReference>
<keyword evidence="1" id="KW-0539">Nucleus</keyword>